<keyword evidence="1" id="KW-0732">Signal</keyword>
<comment type="caution">
    <text evidence="3">The sequence shown here is derived from an EMBL/GenBank/DDBJ whole genome shotgun (WGS) entry which is preliminary data.</text>
</comment>
<dbReference type="InterPro" id="IPR050863">
    <property type="entry name" value="CenT-Element_Derived"/>
</dbReference>
<feature type="domain" description="DDE-1" evidence="2">
    <location>
        <begin position="190"/>
        <end position="307"/>
    </location>
</feature>
<dbReference type="Proteomes" id="UP000275652">
    <property type="component" value="Unassembled WGS sequence"/>
</dbReference>
<dbReference type="InterPro" id="IPR004875">
    <property type="entry name" value="DDE_SF_endonuclease_dom"/>
</dbReference>
<gene>
    <name evidence="3" type="ORF">DYB28_015669</name>
</gene>
<proteinExistence type="predicted"/>
<organism evidence="3 4">
    <name type="scientific">Aphanomyces astaci</name>
    <name type="common">Crayfish plague agent</name>
    <dbReference type="NCBI Taxonomy" id="112090"/>
    <lineage>
        <taxon>Eukaryota</taxon>
        <taxon>Sar</taxon>
        <taxon>Stramenopiles</taxon>
        <taxon>Oomycota</taxon>
        <taxon>Saprolegniomycetes</taxon>
        <taxon>Saprolegniales</taxon>
        <taxon>Verrucalvaceae</taxon>
        <taxon>Aphanomyces</taxon>
    </lineage>
</organism>
<sequence>MRRASYQISTMLEAIGLLVTLSGLEVAKLMGVPRRTVRSWYDQRFELLSFDGNKKNKKIESGGRYEEFPDPPGLRYVFCQQRQTKNKLKQALLTKVHDEFARDFHREYLFYENDCVFNVDETGMYYNLPPTYIWAVRGGSAKISTGEKYSMRMTDVLTARADGQKLPLLLIMKGVPEHPGRALKPTMWRQYLRDVLGESIEEPSVVLMDNFECHVSDESYKIMHEELGSHLCALPPNATSVCQPLNVGVMAPFKRNLRSLWLYEEQLEGDDDDDPYSPTARQKRMVMLLRVIAAWDMVTADVIRQAFAKALRVN</sequence>
<dbReference type="PANTHER" id="PTHR19303:SF57">
    <property type="entry name" value="HTH CENPB-TYPE DOMAIN-CONTAINING PROTEIN"/>
    <property type="match status" value="1"/>
</dbReference>
<dbReference type="PANTHER" id="PTHR19303">
    <property type="entry name" value="TRANSPOSON"/>
    <property type="match status" value="1"/>
</dbReference>
<reference evidence="3 4" key="1">
    <citation type="journal article" date="2018" name="J. Invertebr. Pathol.">
        <title>New genotyping method for the causative agent of crayfish plague (Aphanomyces astaci) based on whole genome data.</title>
        <authorList>
            <person name="Minardi D."/>
            <person name="Studholme D.J."/>
            <person name="van der Giezen M."/>
            <person name="Pretto T."/>
            <person name="Oidtmann B."/>
        </authorList>
    </citation>
    <scope>NUCLEOTIDE SEQUENCE [LARGE SCALE GENOMIC DNA]</scope>
    <source>
        <strain evidence="3 4">KB13</strain>
    </source>
</reference>
<feature type="signal peptide" evidence="1">
    <location>
        <begin position="1"/>
        <end position="23"/>
    </location>
</feature>
<feature type="chain" id="PRO_5040905203" description="DDE-1 domain-containing protein" evidence="1">
    <location>
        <begin position="24"/>
        <end position="314"/>
    </location>
</feature>
<dbReference type="Pfam" id="PF03184">
    <property type="entry name" value="DDE_1"/>
    <property type="match status" value="1"/>
</dbReference>
<evidence type="ECO:0000313" key="4">
    <source>
        <dbReference type="Proteomes" id="UP000275652"/>
    </source>
</evidence>
<protein>
    <recommendedName>
        <fullName evidence="2">DDE-1 domain-containing protein</fullName>
    </recommendedName>
</protein>
<dbReference type="EMBL" id="QUTI01024735">
    <property type="protein sequence ID" value="RLO06631.1"/>
    <property type="molecule type" value="Genomic_DNA"/>
</dbReference>
<accession>A0A9X8E0D8</accession>
<dbReference type="GO" id="GO:0005634">
    <property type="term" value="C:nucleus"/>
    <property type="evidence" value="ECO:0007669"/>
    <property type="project" value="TreeGrafter"/>
</dbReference>
<evidence type="ECO:0000313" key="3">
    <source>
        <dbReference type="EMBL" id="RLO06631.1"/>
    </source>
</evidence>
<dbReference type="GO" id="GO:0003677">
    <property type="term" value="F:DNA binding"/>
    <property type="evidence" value="ECO:0007669"/>
    <property type="project" value="TreeGrafter"/>
</dbReference>
<name>A0A9X8E0D8_APHAT</name>
<evidence type="ECO:0000256" key="1">
    <source>
        <dbReference type="SAM" id="SignalP"/>
    </source>
</evidence>
<evidence type="ECO:0000259" key="2">
    <source>
        <dbReference type="Pfam" id="PF03184"/>
    </source>
</evidence>
<dbReference type="AlphaFoldDB" id="A0A9X8E0D8"/>